<dbReference type="SMART" id="SM00709">
    <property type="entry name" value="Zpr1"/>
    <property type="match status" value="1"/>
</dbReference>
<accession>A0A7C4D7N4</accession>
<dbReference type="PANTHER" id="PTHR10876:SF0">
    <property type="entry name" value="ZINC FINGER PROTEIN ZPR1"/>
    <property type="match status" value="1"/>
</dbReference>
<keyword evidence="4" id="KW-0862">Zinc</keyword>
<dbReference type="Pfam" id="PF03367">
    <property type="entry name" value="Zn_ribbon_ZPR1"/>
    <property type="match status" value="1"/>
</dbReference>
<dbReference type="InterPro" id="IPR040141">
    <property type="entry name" value="ZPR1"/>
</dbReference>
<comment type="caution">
    <text evidence="6">The sequence shown here is derived from an EMBL/GenBank/DDBJ whole genome shotgun (WGS) entry which is preliminary data.</text>
</comment>
<dbReference type="GO" id="GO:0008270">
    <property type="term" value="F:zinc ion binding"/>
    <property type="evidence" value="ECO:0007669"/>
    <property type="project" value="UniProtKB-KW"/>
</dbReference>
<dbReference type="InterPro" id="IPR056180">
    <property type="entry name" value="ZPR1_jr_dom"/>
</dbReference>
<evidence type="ECO:0000256" key="2">
    <source>
        <dbReference type="ARBA" id="ARBA00022723"/>
    </source>
</evidence>
<dbReference type="NCBIfam" id="TIGR00310">
    <property type="entry name" value="ZPR1_znf"/>
    <property type="match status" value="1"/>
</dbReference>
<dbReference type="Gene3D" id="2.20.25.420">
    <property type="entry name" value="ZPR1, zinc finger domain"/>
    <property type="match status" value="1"/>
</dbReference>
<gene>
    <name evidence="6" type="ORF">ENU14_05200</name>
</gene>
<dbReference type="InterPro" id="IPR042452">
    <property type="entry name" value="ZPR1_Znf1/2"/>
</dbReference>
<dbReference type="PANTHER" id="PTHR10876">
    <property type="entry name" value="ZINC FINGER PROTEIN ZPR1"/>
    <property type="match status" value="1"/>
</dbReference>
<keyword evidence="3" id="KW-0863">Zinc-finger</keyword>
<evidence type="ECO:0000256" key="3">
    <source>
        <dbReference type="ARBA" id="ARBA00022771"/>
    </source>
</evidence>
<dbReference type="AlphaFoldDB" id="A0A7C4D7N4"/>
<evidence type="ECO:0000256" key="4">
    <source>
        <dbReference type="ARBA" id="ARBA00022833"/>
    </source>
</evidence>
<evidence type="ECO:0000256" key="1">
    <source>
        <dbReference type="ARBA" id="ARBA00008354"/>
    </source>
</evidence>
<evidence type="ECO:0000259" key="5">
    <source>
        <dbReference type="SMART" id="SM00709"/>
    </source>
</evidence>
<dbReference type="InterPro" id="IPR004457">
    <property type="entry name" value="Znf_ZPR1"/>
</dbReference>
<dbReference type="InterPro" id="IPR042451">
    <property type="entry name" value="ZPR1_A/B_dom"/>
</dbReference>
<evidence type="ECO:0000313" key="6">
    <source>
        <dbReference type="EMBL" id="HGM58961.1"/>
    </source>
</evidence>
<protein>
    <submittedName>
        <fullName evidence="6">ZPR1 zinc finger domain-containing protein</fullName>
    </submittedName>
</protein>
<sequence>MGLVKILEYEMKCPVCGNVFKVSDYLYEAPLFGQIIISSGVCLNCGYKWSEERLASSNKPIRITYRVDKIDDLNAIVIRSPVAVVKVPELGLELKPSYYSQGYITTVEGLIQDFYDKLLFLCSNASDGNECFEKIVMLEKALRVDYPYTIVIEDLSGISKILSDKAVVEEILVEDNGSIR</sequence>
<proteinExistence type="inferred from homology"/>
<comment type="similarity">
    <text evidence="1">Belongs to the ZPR1 family.</text>
</comment>
<organism evidence="6">
    <name type="scientific">Staphylothermus marinus</name>
    <dbReference type="NCBI Taxonomy" id="2280"/>
    <lineage>
        <taxon>Archaea</taxon>
        <taxon>Thermoproteota</taxon>
        <taxon>Thermoprotei</taxon>
        <taxon>Desulfurococcales</taxon>
        <taxon>Desulfurococcaceae</taxon>
        <taxon>Staphylothermus</taxon>
    </lineage>
</organism>
<dbReference type="Gene3D" id="2.60.120.1040">
    <property type="entry name" value="ZPR1, A/B domain"/>
    <property type="match status" value="1"/>
</dbReference>
<dbReference type="EMBL" id="DTBJ01000041">
    <property type="protein sequence ID" value="HGM58961.1"/>
    <property type="molecule type" value="Genomic_DNA"/>
</dbReference>
<keyword evidence="2" id="KW-0479">Metal-binding</keyword>
<name>A0A7C4D7N4_STAMA</name>
<reference evidence="6" key="1">
    <citation type="journal article" date="2020" name="mSystems">
        <title>Genome- and Community-Level Interaction Insights into Carbon Utilization and Element Cycling Functions of Hydrothermarchaeota in Hydrothermal Sediment.</title>
        <authorList>
            <person name="Zhou Z."/>
            <person name="Liu Y."/>
            <person name="Xu W."/>
            <person name="Pan J."/>
            <person name="Luo Z.H."/>
            <person name="Li M."/>
        </authorList>
    </citation>
    <scope>NUCLEOTIDE SEQUENCE [LARGE SCALE GENOMIC DNA]</scope>
    <source>
        <strain evidence="6">SpSt-642</strain>
    </source>
</reference>
<dbReference type="Pfam" id="PF22794">
    <property type="entry name" value="jr-ZPR1"/>
    <property type="match status" value="1"/>
</dbReference>
<feature type="domain" description="Zinc finger ZPR1-type" evidence="5">
    <location>
        <begin position="11"/>
        <end position="163"/>
    </location>
</feature>